<feature type="region of interest" description="Disordered" evidence="1">
    <location>
        <begin position="45"/>
        <end position="98"/>
    </location>
</feature>
<dbReference type="AlphaFoldDB" id="A0A426X192"/>
<evidence type="ECO:0000313" key="2">
    <source>
        <dbReference type="EMBL" id="RRT33231.1"/>
    </source>
</evidence>
<organism evidence="2 3">
    <name type="scientific">Ensete ventricosum</name>
    <name type="common">Abyssinian banana</name>
    <name type="synonym">Musa ensete</name>
    <dbReference type="NCBI Taxonomy" id="4639"/>
    <lineage>
        <taxon>Eukaryota</taxon>
        <taxon>Viridiplantae</taxon>
        <taxon>Streptophyta</taxon>
        <taxon>Embryophyta</taxon>
        <taxon>Tracheophyta</taxon>
        <taxon>Spermatophyta</taxon>
        <taxon>Magnoliopsida</taxon>
        <taxon>Liliopsida</taxon>
        <taxon>Zingiberales</taxon>
        <taxon>Musaceae</taxon>
        <taxon>Ensete</taxon>
    </lineage>
</organism>
<dbReference type="EMBL" id="AMZH03029580">
    <property type="protein sequence ID" value="RRT33231.1"/>
    <property type="molecule type" value="Genomic_DNA"/>
</dbReference>
<evidence type="ECO:0000313" key="3">
    <source>
        <dbReference type="Proteomes" id="UP000287651"/>
    </source>
</evidence>
<comment type="caution">
    <text evidence="2">The sequence shown here is derived from an EMBL/GenBank/DDBJ whole genome shotgun (WGS) entry which is preliminary data.</text>
</comment>
<protein>
    <submittedName>
        <fullName evidence="2">Uncharacterized protein</fullName>
    </submittedName>
</protein>
<reference evidence="2 3" key="1">
    <citation type="journal article" date="2014" name="Agronomy (Basel)">
        <title>A Draft Genome Sequence for Ensete ventricosum, the Drought-Tolerant Tree Against Hunger.</title>
        <authorList>
            <person name="Harrison J."/>
            <person name="Moore K.A."/>
            <person name="Paszkiewicz K."/>
            <person name="Jones T."/>
            <person name="Grant M."/>
            <person name="Ambacheew D."/>
            <person name="Muzemil S."/>
            <person name="Studholme D.J."/>
        </authorList>
    </citation>
    <scope>NUCLEOTIDE SEQUENCE [LARGE SCALE GENOMIC DNA]</scope>
</reference>
<dbReference type="Proteomes" id="UP000287651">
    <property type="component" value="Unassembled WGS sequence"/>
</dbReference>
<name>A0A426X192_ENSVE</name>
<accession>A0A426X192</accession>
<proteinExistence type="predicted"/>
<feature type="region of interest" description="Disordered" evidence="1">
    <location>
        <begin position="1"/>
        <end position="25"/>
    </location>
</feature>
<sequence length="126" mass="13767">MKTCHEQVPSRDNPGSSALAQEDDEVAPRVGRYLAGEILHHLRHSSMSECRGNRRPASKASTEMHMPRATLVLTGDGGPEDGPEEPTSGSHRLASPDLGEEMTLTLLEESEEVISTCSKNYRLKGR</sequence>
<gene>
    <name evidence="2" type="ORF">B296_00052827</name>
</gene>
<evidence type="ECO:0000256" key="1">
    <source>
        <dbReference type="SAM" id="MobiDB-lite"/>
    </source>
</evidence>